<evidence type="ECO:0000313" key="4">
    <source>
        <dbReference type="EMBL" id="OGH83685.1"/>
    </source>
</evidence>
<dbReference type="GO" id="GO:0016787">
    <property type="term" value="F:hydrolase activity"/>
    <property type="evidence" value="ECO:0007669"/>
    <property type="project" value="UniProtKB-KW"/>
</dbReference>
<feature type="domain" description="Beta-Casp" evidence="3">
    <location>
        <begin position="263"/>
        <end position="389"/>
    </location>
</feature>
<dbReference type="InterPro" id="IPR036866">
    <property type="entry name" value="RibonucZ/Hydroxyglut_hydro"/>
</dbReference>
<sequence length="474" mass="52234">MQITFYGAAREVTGSCSLLEVGGGLLGNKPKTKILIDCGMFQGSDFNEGKNSDPLPFDPKTLNAVIVTHAHLDHVGRLPILIKGGYEGHFYATPATIELAQLIMEDALSIMEYNHRKFSSPILYDTTDIAGVMQQFKPVDYYEPVILSGAKNLDPSAIPQDDKNSISFKFYEAGHIFGSVFAEIQADGKKVVFSGDIGNVDVPILRDTDKMPDNVDAVVCESTYGNRNHEPVATRQKLLEDMVTEAIGRGGVLMIPSFSLERTQELLYDLNDLVDHQRRLPRVPIFLDSPLAINATKVYRKYTQYYDEGARDWLLSGDDLFQFPGLTMCETREESKKINATPGPKIIIAGAGMMNGGRIVHHAMRYLSGDKNTLLIIGYQAHGTLGRQILDKVSPVTVMNEKVQVHCAVKSIGAFSAHGDREKLMDWIGGGDTLPKKVYLNHGEPEASEALAKRLTEELEVKAMVVSAGLMVRV</sequence>
<dbReference type="EMBL" id="MFQR01000072">
    <property type="protein sequence ID" value="OGH83685.1"/>
    <property type="molecule type" value="Genomic_DNA"/>
</dbReference>
<proteinExistence type="predicted"/>
<dbReference type="Gene3D" id="3.40.50.10890">
    <property type="match status" value="1"/>
</dbReference>
<dbReference type="SMART" id="SM00849">
    <property type="entry name" value="Lactamase_B"/>
    <property type="match status" value="1"/>
</dbReference>
<dbReference type="InterPro" id="IPR050698">
    <property type="entry name" value="MBL"/>
</dbReference>
<organism evidence="4 5">
    <name type="scientific">Candidatus Magasanikbacteria bacterium RIFOXYA2_FULL_44_8</name>
    <dbReference type="NCBI Taxonomy" id="1798696"/>
    <lineage>
        <taxon>Bacteria</taxon>
        <taxon>Candidatus Magasanikiibacteriota</taxon>
    </lineage>
</organism>
<keyword evidence="1" id="KW-0378">Hydrolase</keyword>
<evidence type="ECO:0000313" key="5">
    <source>
        <dbReference type="Proteomes" id="UP000177803"/>
    </source>
</evidence>
<dbReference type="PANTHER" id="PTHR11203:SF37">
    <property type="entry name" value="INTEGRATOR COMPLEX SUBUNIT 11"/>
    <property type="match status" value="1"/>
</dbReference>
<dbReference type="AlphaFoldDB" id="A0A1F6NIM2"/>
<gene>
    <name evidence="4" type="ORF">A2261_03415</name>
</gene>
<evidence type="ECO:0000259" key="2">
    <source>
        <dbReference type="SMART" id="SM00849"/>
    </source>
</evidence>
<dbReference type="InterPro" id="IPR001279">
    <property type="entry name" value="Metallo-B-lactamas"/>
</dbReference>
<dbReference type="Pfam" id="PF07521">
    <property type="entry name" value="RMMBL"/>
    <property type="match status" value="1"/>
</dbReference>
<dbReference type="InterPro" id="IPR022712">
    <property type="entry name" value="Beta_Casp"/>
</dbReference>
<evidence type="ECO:0000256" key="1">
    <source>
        <dbReference type="ARBA" id="ARBA00022801"/>
    </source>
</evidence>
<dbReference type="InterPro" id="IPR011108">
    <property type="entry name" value="RMMBL"/>
</dbReference>
<feature type="domain" description="Metallo-beta-lactamase" evidence="2">
    <location>
        <begin position="13"/>
        <end position="251"/>
    </location>
</feature>
<dbReference type="GO" id="GO:0004521">
    <property type="term" value="F:RNA endonuclease activity"/>
    <property type="evidence" value="ECO:0007669"/>
    <property type="project" value="TreeGrafter"/>
</dbReference>
<dbReference type="Proteomes" id="UP000177803">
    <property type="component" value="Unassembled WGS sequence"/>
</dbReference>
<dbReference type="PANTHER" id="PTHR11203">
    <property type="entry name" value="CLEAVAGE AND POLYADENYLATION SPECIFICITY FACTOR FAMILY MEMBER"/>
    <property type="match status" value="1"/>
</dbReference>
<protein>
    <recommendedName>
        <fullName evidence="6">MBL fold hydrolase</fullName>
    </recommendedName>
</protein>
<evidence type="ECO:0000259" key="3">
    <source>
        <dbReference type="SMART" id="SM01027"/>
    </source>
</evidence>
<dbReference type="Gene3D" id="3.60.15.10">
    <property type="entry name" value="Ribonuclease Z/Hydroxyacylglutathione hydrolase-like"/>
    <property type="match status" value="1"/>
</dbReference>
<name>A0A1F6NIM2_9BACT</name>
<dbReference type="CDD" id="cd16295">
    <property type="entry name" value="TTHA0252-CPSF-like_MBL-fold"/>
    <property type="match status" value="1"/>
</dbReference>
<dbReference type="SMART" id="SM01027">
    <property type="entry name" value="Beta-Casp"/>
    <property type="match status" value="1"/>
</dbReference>
<dbReference type="Pfam" id="PF16661">
    <property type="entry name" value="Lactamase_B_6"/>
    <property type="match status" value="1"/>
</dbReference>
<dbReference type="Pfam" id="PF10996">
    <property type="entry name" value="Beta-Casp"/>
    <property type="match status" value="1"/>
</dbReference>
<accession>A0A1F6NIM2</accession>
<dbReference type="SUPFAM" id="SSF56281">
    <property type="entry name" value="Metallo-hydrolase/oxidoreductase"/>
    <property type="match status" value="1"/>
</dbReference>
<comment type="caution">
    <text evidence="4">The sequence shown here is derived from an EMBL/GenBank/DDBJ whole genome shotgun (WGS) entry which is preliminary data.</text>
</comment>
<evidence type="ECO:0008006" key="6">
    <source>
        <dbReference type="Google" id="ProtNLM"/>
    </source>
</evidence>
<reference evidence="4 5" key="1">
    <citation type="journal article" date="2016" name="Nat. Commun.">
        <title>Thousands of microbial genomes shed light on interconnected biogeochemical processes in an aquifer system.</title>
        <authorList>
            <person name="Anantharaman K."/>
            <person name="Brown C.T."/>
            <person name="Hug L.A."/>
            <person name="Sharon I."/>
            <person name="Castelle C.J."/>
            <person name="Probst A.J."/>
            <person name="Thomas B.C."/>
            <person name="Singh A."/>
            <person name="Wilkins M.J."/>
            <person name="Karaoz U."/>
            <person name="Brodie E.L."/>
            <person name="Williams K.H."/>
            <person name="Hubbard S.S."/>
            <person name="Banfield J.F."/>
        </authorList>
    </citation>
    <scope>NUCLEOTIDE SEQUENCE [LARGE SCALE GENOMIC DNA]</scope>
</reference>